<evidence type="ECO:0000256" key="10">
    <source>
        <dbReference type="SAM" id="MobiDB-lite"/>
    </source>
</evidence>
<dbReference type="GO" id="GO:0005789">
    <property type="term" value="C:endoplasmic reticulum membrane"/>
    <property type="evidence" value="ECO:0007669"/>
    <property type="project" value="UniProtKB-SubCell"/>
</dbReference>
<keyword evidence="5 9" id="KW-0337">GPI-anchor biosynthesis</keyword>
<feature type="transmembrane region" description="Helical" evidence="9">
    <location>
        <begin position="440"/>
        <end position="458"/>
    </location>
</feature>
<dbReference type="PANTHER" id="PTHR20661">
    <property type="entry name" value="PHOSPHATIDYLINOSITOL-GLYCAN BIOSYNTHESIS CLASS W PROTEIN"/>
    <property type="match status" value="1"/>
</dbReference>
<dbReference type="EC" id="2.3.-.-" evidence="9"/>
<dbReference type="RefSeq" id="XP_046119841.1">
    <property type="nucleotide sequence ID" value="XM_046265599.1"/>
</dbReference>
<comment type="function">
    <text evidence="1">Probable acetyltransferase, which acetylates the inositol ring of phosphatidylinositol during biosynthesis of GPI-anchor.</text>
</comment>
<dbReference type="AlphaFoldDB" id="A0A9P7ZQG7"/>
<keyword evidence="9" id="KW-0256">Endoplasmic reticulum</keyword>
<dbReference type="InterPro" id="IPR009447">
    <property type="entry name" value="PIGW/GWT1"/>
</dbReference>
<keyword evidence="12" id="KW-1185">Reference proteome</keyword>
<feature type="transmembrane region" description="Helical" evidence="9">
    <location>
        <begin position="168"/>
        <end position="190"/>
    </location>
</feature>
<feature type="transmembrane region" description="Helical" evidence="9">
    <location>
        <begin position="348"/>
        <end position="366"/>
    </location>
</feature>
<comment type="subcellular location">
    <subcellularLocation>
        <location evidence="2 9">Endoplasmic reticulum membrane</location>
        <topology evidence="2 9">Multi-pass membrane protein</topology>
    </subcellularLocation>
</comment>
<dbReference type="Proteomes" id="UP000887229">
    <property type="component" value="Unassembled WGS sequence"/>
</dbReference>
<feature type="transmembrane region" description="Helical" evidence="9">
    <location>
        <begin position="211"/>
        <end position="229"/>
    </location>
</feature>
<comment type="function">
    <text evidence="9">A acetyltransferase, which acetylates the inositol ring of phosphatidylinositol during biosynthesis of GPI-anchor.</text>
</comment>
<dbReference type="GO" id="GO:0032216">
    <property type="term" value="F:glucosaminyl-phosphatidylinositol O-acyltransferase activity"/>
    <property type="evidence" value="ECO:0007669"/>
    <property type="project" value="TreeGrafter"/>
</dbReference>
<evidence type="ECO:0000313" key="12">
    <source>
        <dbReference type="Proteomes" id="UP000887229"/>
    </source>
</evidence>
<organism evidence="11 12">
    <name type="scientific">Emericellopsis atlantica</name>
    <dbReference type="NCBI Taxonomy" id="2614577"/>
    <lineage>
        <taxon>Eukaryota</taxon>
        <taxon>Fungi</taxon>
        <taxon>Dikarya</taxon>
        <taxon>Ascomycota</taxon>
        <taxon>Pezizomycotina</taxon>
        <taxon>Sordariomycetes</taxon>
        <taxon>Hypocreomycetidae</taxon>
        <taxon>Hypocreales</taxon>
        <taxon>Bionectriaceae</taxon>
        <taxon>Emericellopsis</taxon>
    </lineage>
</organism>
<evidence type="ECO:0000256" key="5">
    <source>
        <dbReference type="ARBA" id="ARBA00022502"/>
    </source>
</evidence>
<feature type="transmembrane region" description="Helical" evidence="9">
    <location>
        <begin position="470"/>
        <end position="489"/>
    </location>
</feature>
<evidence type="ECO:0000256" key="3">
    <source>
        <dbReference type="ARBA" id="ARBA00004687"/>
    </source>
</evidence>
<dbReference type="EMBL" id="MU251249">
    <property type="protein sequence ID" value="KAG9255917.1"/>
    <property type="molecule type" value="Genomic_DNA"/>
</dbReference>
<protein>
    <recommendedName>
        <fullName evidence="9">GPI-anchored wall transfer protein</fullName>
        <ecNumber evidence="9">2.3.-.-</ecNumber>
    </recommendedName>
</protein>
<evidence type="ECO:0000313" key="11">
    <source>
        <dbReference type="EMBL" id="KAG9255917.1"/>
    </source>
</evidence>
<feature type="transmembrane region" description="Helical" evidence="9">
    <location>
        <begin position="386"/>
        <end position="413"/>
    </location>
</feature>
<keyword evidence="7 9" id="KW-1133">Transmembrane helix</keyword>
<proteinExistence type="inferred from homology"/>
<feature type="transmembrane region" description="Helical" evidence="9">
    <location>
        <begin position="56"/>
        <end position="74"/>
    </location>
</feature>
<feature type="region of interest" description="Disordered" evidence="10">
    <location>
        <begin position="102"/>
        <end position="121"/>
    </location>
</feature>
<feature type="transmembrane region" description="Helical" evidence="9">
    <location>
        <begin position="308"/>
        <end position="328"/>
    </location>
</feature>
<evidence type="ECO:0000256" key="6">
    <source>
        <dbReference type="ARBA" id="ARBA00022692"/>
    </source>
</evidence>
<keyword evidence="6 9" id="KW-0812">Transmembrane</keyword>
<accession>A0A9P7ZQG7</accession>
<reference evidence="11" key="1">
    <citation type="journal article" date="2021" name="IMA Fungus">
        <title>Genomic characterization of three marine fungi, including Emericellopsis atlantica sp. nov. with signatures of a generalist lifestyle and marine biomass degradation.</title>
        <authorList>
            <person name="Hagestad O.C."/>
            <person name="Hou L."/>
            <person name="Andersen J.H."/>
            <person name="Hansen E.H."/>
            <person name="Altermark B."/>
            <person name="Li C."/>
            <person name="Kuhnert E."/>
            <person name="Cox R.J."/>
            <person name="Crous P.W."/>
            <person name="Spatafora J.W."/>
            <person name="Lail K."/>
            <person name="Amirebrahimi M."/>
            <person name="Lipzen A."/>
            <person name="Pangilinan J."/>
            <person name="Andreopoulos W."/>
            <person name="Hayes R.D."/>
            <person name="Ng V."/>
            <person name="Grigoriev I.V."/>
            <person name="Jackson S.A."/>
            <person name="Sutton T.D.S."/>
            <person name="Dobson A.D.W."/>
            <person name="Rama T."/>
        </authorList>
    </citation>
    <scope>NUCLEOTIDE SEQUENCE</scope>
    <source>
        <strain evidence="11">TS7</strain>
    </source>
</reference>
<dbReference type="GO" id="GO:0006506">
    <property type="term" value="P:GPI anchor biosynthetic process"/>
    <property type="evidence" value="ECO:0007669"/>
    <property type="project" value="UniProtKB-KW"/>
</dbReference>
<evidence type="ECO:0000256" key="8">
    <source>
        <dbReference type="ARBA" id="ARBA00023136"/>
    </source>
</evidence>
<evidence type="ECO:0000256" key="2">
    <source>
        <dbReference type="ARBA" id="ARBA00004477"/>
    </source>
</evidence>
<sequence>MSNIAATLKQQKEEFVSGLTGGSVSEINAVTSVATVAIVLWSILQSRQSFFQSYGGLAFVVDYSLNVAAILLSVTLYSNSPLLLCLLLAAPAAVVYVLPPNRTSSRRKPRVPPRADSKTAKQLDPLPLKPFLTTYRASMLVITCIAILAVDFRIFPRRFAKVETWGTSLMDMGVGAFVFTAGLVAARPVLKERAAGRSVPVMRRIVGSLRHSLPLLVLGVIRLLSVKGLDYAEHVTEYGVHWNFFFTLGLLPPFVAAAQAALAYVPSYAALALVTVGMYEMALETTGLKAYILTAPRVDLISQNREGIFGFLGYLAIFLAGQDLGMFVIPRKLNPRSNAAPGAERNTLLLTMGVWASIWCGLYALSTSYSYGFGLVVSRRLVNLPYVLWVAAFNSASVLGFCIVDTIFFPAFYNASDPKTEREAYLTATSRVLRAYNRNGLALFLLANLGTGLVNMTFNTLEATRFTSMAILVAYSFVLTVVAVALDTYEISIKL</sequence>
<gene>
    <name evidence="11" type="ORF">F5Z01DRAFT_680444</name>
</gene>
<comment type="caution">
    <text evidence="11">The sequence shown here is derived from an EMBL/GenBank/DDBJ whole genome shotgun (WGS) entry which is preliminary data.</text>
</comment>
<evidence type="ECO:0000256" key="9">
    <source>
        <dbReference type="RuleBase" id="RU280819"/>
    </source>
</evidence>
<feature type="transmembrane region" description="Helical" evidence="9">
    <location>
        <begin position="80"/>
        <end position="98"/>
    </location>
</feature>
<evidence type="ECO:0000256" key="1">
    <source>
        <dbReference type="ARBA" id="ARBA00002531"/>
    </source>
</evidence>
<name>A0A9P7ZQG7_9HYPO</name>
<dbReference type="PANTHER" id="PTHR20661:SF0">
    <property type="entry name" value="PHOSPHATIDYLINOSITOL-GLYCAN BIOSYNTHESIS CLASS W PROTEIN"/>
    <property type="match status" value="1"/>
</dbReference>
<dbReference type="GO" id="GO:0072659">
    <property type="term" value="P:protein localization to plasma membrane"/>
    <property type="evidence" value="ECO:0007669"/>
    <property type="project" value="TreeGrafter"/>
</dbReference>
<comment type="similarity">
    <text evidence="4 9">Belongs to the PIGW family.</text>
</comment>
<dbReference type="OrthoDB" id="15270at2759"/>
<dbReference type="PIRSF" id="PIRSF017321">
    <property type="entry name" value="GWT1"/>
    <property type="match status" value="1"/>
</dbReference>
<keyword evidence="9" id="KW-0808">Transferase</keyword>
<keyword evidence="8 9" id="KW-0472">Membrane</keyword>
<comment type="pathway">
    <text evidence="3 9">Glycolipid biosynthesis; glycosylphosphatidylinositol-anchor biosynthesis.</text>
</comment>
<evidence type="ECO:0000256" key="7">
    <source>
        <dbReference type="ARBA" id="ARBA00022989"/>
    </source>
</evidence>
<dbReference type="Pfam" id="PF06423">
    <property type="entry name" value="GWT1"/>
    <property type="match status" value="1"/>
</dbReference>
<dbReference type="GeneID" id="70296502"/>
<evidence type="ECO:0000256" key="4">
    <source>
        <dbReference type="ARBA" id="ARBA00007559"/>
    </source>
</evidence>
<keyword evidence="9" id="KW-0012">Acyltransferase</keyword>
<feature type="transmembrane region" description="Helical" evidence="9">
    <location>
        <begin position="137"/>
        <end position="156"/>
    </location>
</feature>